<dbReference type="GO" id="GO:0004497">
    <property type="term" value="F:monooxygenase activity"/>
    <property type="evidence" value="ECO:0007669"/>
    <property type="project" value="UniProtKB-KW"/>
</dbReference>
<feature type="domain" description="FAD-binding" evidence="3">
    <location>
        <begin position="7"/>
        <end position="348"/>
    </location>
</feature>
<reference evidence="4 5" key="1">
    <citation type="submission" date="2019-01" db="EMBL/GenBank/DDBJ databases">
        <title>Egibacter rhizosphaerae EGI 80759T.</title>
        <authorList>
            <person name="Chen D.-D."/>
            <person name="Tian Y."/>
            <person name="Jiao J.-Y."/>
            <person name="Zhang X.-T."/>
            <person name="Zhang Y.-G."/>
            <person name="Zhang Y."/>
            <person name="Xiao M."/>
            <person name="Shu W.-S."/>
            <person name="Li W.-J."/>
        </authorList>
    </citation>
    <scope>NUCLEOTIDE SEQUENCE [LARGE SCALE GENOMIC DNA]</scope>
    <source>
        <strain evidence="4 5">EGI 80759</strain>
    </source>
</reference>
<sequence length="403" mass="43465">MAHVRTALIVGGGVAGPVAAVALHKAGIEAVVYEAYADSAEGVGAFLGLGLNGIDALRAVDMDKPVLARGFPTPRMVIMNGNAKVLADFPNGGALADGTRAVTITRPDLYTALRAEVLRRGIRVEHGKQLVDAHISAEGVQARFADGSIAEADLLIGADGLRSTVRRLIDPAAPEATYVGFLNTGGYARGIDIPGEAGVNYLVFGKRSFFGYIKAPDGDIWWFANPPTPSEPDPAELAAITPEQWRTHLTELFTDDATPALEVIDRTEDNFSGWITYDLPSVPTWHNHRMLIIGDAAHAVSPSAGQGASMAIEDAVTLGKCLRDRPHTPDALARYEQLRRGRVERVVAQGRRNGNGKTAGPVGRIARDLFMPLAMRYMFRAGRDPFLWLWDHHIDWTAPARTP</sequence>
<evidence type="ECO:0000313" key="5">
    <source>
        <dbReference type="Proteomes" id="UP000291469"/>
    </source>
</evidence>
<dbReference type="SUPFAM" id="SSF51905">
    <property type="entry name" value="FAD/NAD(P)-binding domain"/>
    <property type="match status" value="1"/>
</dbReference>
<proteinExistence type="predicted"/>
<dbReference type="Proteomes" id="UP000291469">
    <property type="component" value="Chromosome"/>
</dbReference>
<dbReference type="PANTHER" id="PTHR13789:SF309">
    <property type="entry name" value="PUTATIVE (AFU_ORTHOLOGUE AFUA_6G14510)-RELATED"/>
    <property type="match status" value="1"/>
</dbReference>
<keyword evidence="2 4" id="KW-0503">Monooxygenase</keyword>
<accession>A0A411YC85</accession>
<name>A0A411YC85_9ACTN</name>
<organism evidence="4 5">
    <name type="scientific">Egibacter rhizosphaerae</name>
    <dbReference type="NCBI Taxonomy" id="1670831"/>
    <lineage>
        <taxon>Bacteria</taxon>
        <taxon>Bacillati</taxon>
        <taxon>Actinomycetota</taxon>
        <taxon>Nitriliruptoria</taxon>
        <taxon>Egibacterales</taxon>
        <taxon>Egibacteraceae</taxon>
        <taxon>Egibacter</taxon>
    </lineage>
</organism>
<evidence type="ECO:0000256" key="2">
    <source>
        <dbReference type="ARBA" id="ARBA00023033"/>
    </source>
</evidence>
<evidence type="ECO:0000313" key="4">
    <source>
        <dbReference type="EMBL" id="QBI18851.1"/>
    </source>
</evidence>
<dbReference type="InterPro" id="IPR036188">
    <property type="entry name" value="FAD/NAD-bd_sf"/>
</dbReference>
<dbReference type="PRINTS" id="PR00420">
    <property type="entry name" value="RNGMNOXGNASE"/>
</dbReference>
<keyword evidence="1" id="KW-0560">Oxidoreductase</keyword>
<dbReference type="KEGG" id="erz:ER308_04370"/>
<dbReference type="GO" id="GO:0071949">
    <property type="term" value="F:FAD binding"/>
    <property type="evidence" value="ECO:0007669"/>
    <property type="project" value="InterPro"/>
</dbReference>
<dbReference type="Pfam" id="PF01494">
    <property type="entry name" value="FAD_binding_3"/>
    <property type="match status" value="1"/>
</dbReference>
<dbReference type="InterPro" id="IPR050493">
    <property type="entry name" value="FAD-dep_Monooxygenase_BioMet"/>
</dbReference>
<dbReference type="PANTHER" id="PTHR13789">
    <property type="entry name" value="MONOOXYGENASE"/>
    <property type="match status" value="1"/>
</dbReference>
<dbReference type="AlphaFoldDB" id="A0A411YC85"/>
<gene>
    <name evidence="4" type="ORF">ER308_04370</name>
</gene>
<dbReference type="RefSeq" id="WP_131153848.1">
    <property type="nucleotide sequence ID" value="NZ_CP036402.1"/>
</dbReference>
<dbReference type="EMBL" id="CP036402">
    <property type="protein sequence ID" value="QBI18851.1"/>
    <property type="molecule type" value="Genomic_DNA"/>
</dbReference>
<protein>
    <submittedName>
        <fullName evidence="4">FAD-dependent monooxygenase</fullName>
    </submittedName>
</protein>
<dbReference type="Gene3D" id="3.50.50.60">
    <property type="entry name" value="FAD/NAD(P)-binding domain"/>
    <property type="match status" value="1"/>
</dbReference>
<keyword evidence="5" id="KW-1185">Reference proteome</keyword>
<evidence type="ECO:0000256" key="1">
    <source>
        <dbReference type="ARBA" id="ARBA00023002"/>
    </source>
</evidence>
<dbReference type="InterPro" id="IPR002938">
    <property type="entry name" value="FAD-bd"/>
</dbReference>
<evidence type="ECO:0000259" key="3">
    <source>
        <dbReference type="Pfam" id="PF01494"/>
    </source>
</evidence>
<dbReference type="OrthoDB" id="9782160at2"/>